<comment type="caution">
    <text evidence="2">The sequence shown here is derived from an EMBL/GenBank/DDBJ whole genome shotgun (WGS) entry which is preliminary data.</text>
</comment>
<protein>
    <submittedName>
        <fullName evidence="2">Uncharacterized protein</fullName>
    </submittedName>
</protein>
<organism evidence="2 3">
    <name type="scientific">Faecalibacterium prausnitzii</name>
    <dbReference type="NCBI Taxonomy" id="853"/>
    <lineage>
        <taxon>Bacteria</taxon>
        <taxon>Bacillati</taxon>
        <taxon>Bacillota</taxon>
        <taxon>Clostridia</taxon>
        <taxon>Eubacteriales</taxon>
        <taxon>Oscillospiraceae</taxon>
        <taxon>Faecalibacterium</taxon>
    </lineage>
</organism>
<evidence type="ECO:0000313" key="3">
    <source>
        <dbReference type="Proteomes" id="UP000251281"/>
    </source>
</evidence>
<accession>A0A329UEP6</accession>
<sequence>MDIWDRQYRVRIGKNNSVGREIGKPNEKTKRVIRCSFSCEIGDSSSSNTGKITLWNLADETLRLLEQEDCLIELRAGYGDDLPVIMGGSLTCFETETNGADRQTTIEFVDSFTSARDTTVSLSYSGVVNGEKIVRDVAQEMGCEVKLSPKAKMIDFKNFAFVGTGKTLIGRLCDRSKLRWSVQNGIVQICALDEPLTMAAYVLSADSGMIGSPKPFFESASTSSKSSTSKNASSNTTKRKAKKGIEVTYCLNGHIQIDDYVKVESREYKGNYRASKIRFTGDTEGDDWQCVGQFVEVK</sequence>
<dbReference type="EMBL" id="PRLD01000001">
    <property type="protein sequence ID" value="RAW60711.1"/>
    <property type="molecule type" value="Genomic_DNA"/>
</dbReference>
<feature type="compositionally biased region" description="Low complexity" evidence="1">
    <location>
        <begin position="219"/>
        <end position="236"/>
    </location>
</feature>
<gene>
    <name evidence="2" type="ORF">C4N24_00980</name>
</gene>
<name>A0A329UEP6_9FIRM</name>
<evidence type="ECO:0000313" key="2">
    <source>
        <dbReference type="EMBL" id="RAW60711.1"/>
    </source>
</evidence>
<feature type="region of interest" description="Disordered" evidence="1">
    <location>
        <begin position="218"/>
        <end position="237"/>
    </location>
</feature>
<dbReference type="RefSeq" id="WP_112089935.1">
    <property type="nucleotide sequence ID" value="NZ_JAEKBY010000002.1"/>
</dbReference>
<evidence type="ECO:0000256" key="1">
    <source>
        <dbReference type="SAM" id="MobiDB-lite"/>
    </source>
</evidence>
<dbReference type="AlphaFoldDB" id="A0A329UEP6"/>
<proteinExistence type="predicted"/>
<reference evidence="2 3" key="1">
    <citation type="submission" date="2018-02" db="EMBL/GenBank/DDBJ databases">
        <title>Complete genome sequencing of Faecalibacterium prausnitzii strains isolated from the human gut.</title>
        <authorList>
            <person name="Fitzgerald B.C."/>
            <person name="Shkoporov A.N."/>
            <person name="Ross P.R."/>
            <person name="Hill C."/>
        </authorList>
    </citation>
    <scope>NUCLEOTIDE SEQUENCE [LARGE SCALE GENOMIC DNA]</scope>
    <source>
        <strain evidence="2 3">APC923/51-1</strain>
    </source>
</reference>
<dbReference type="Proteomes" id="UP000251281">
    <property type="component" value="Unassembled WGS sequence"/>
</dbReference>